<sequence>MSCPTSSWSENTKPDLINFLKLANQNKTNKYCNIEEYNRLKKFFPLDEEIKKTLSTTEPIDYIDITNSDEENICSNVIVPPINEIKDCSTNETTSNFKELIMDYLRVEENIPETLFEEILKLSHETREELFQSLVKEISLEELGTFWNSFNIRRNIRECIIKNFINTLFLPMIKQKHTYVMGIIFKELSEYNKTDLKSTLIQEFTKEKDVKIIHILLQYVGELRCDFRSALLSEKRAFYLILKN</sequence>
<protein>
    <submittedName>
        <fullName evidence="1">Uncharacterized protein</fullName>
    </submittedName>
</protein>
<name>A0ABD1F0P4_HYPHA</name>
<dbReference type="AlphaFoldDB" id="A0ABD1F0P4"/>
<dbReference type="EMBL" id="JBDJPC010000004">
    <property type="protein sequence ID" value="KAL1506873.1"/>
    <property type="molecule type" value="Genomic_DNA"/>
</dbReference>
<keyword evidence="2" id="KW-1185">Reference proteome</keyword>
<proteinExistence type="predicted"/>
<gene>
    <name evidence="1" type="ORF">ABEB36_006155</name>
</gene>
<evidence type="ECO:0000313" key="2">
    <source>
        <dbReference type="Proteomes" id="UP001566132"/>
    </source>
</evidence>
<comment type="caution">
    <text evidence="1">The sequence shown here is derived from an EMBL/GenBank/DDBJ whole genome shotgun (WGS) entry which is preliminary data.</text>
</comment>
<evidence type="ECO:0000313" key="1">
    <source>
        <dbReference type="EMBL" id="KAL1506873.1"/>
    </source>
</evidence>
<reference evidence="1 2" key="1">
    <citation type="submission" date="2024-05" db="EMBL/GenBank/DDBJ databases">
        <title>Genetic variation in Jamaican populations of the coffee berry borer (Hypothenemus hampei).</title>
        <authorList>
            <person name="Errbii M."/>
            <person name="Myrie A."/>
        </authorList>
    </citation>
    <scope>NUCLEOTIDE SEQUENCE [LARGE SCALE GENOMIC DNA]</scope>
    <source>
        <strain evidence="1">JA-Hopewell-2020-01-JO</strain>
        <tissue evidence="1">Whole body</tissue>
    </source>
</reference>
<accession>A0ABD1F0P4</accession>
<dbReference type="Proteomes" id="UP001566132">
    <property type="component" value="Unassembled WGS sequence"/>
</dbReference>
<organism evidence="1 2">
    <name type="scientific">Hypothenemus hampei</name>
    <name type="common">Coffee berry borer</name>
    <dbReference type="NCBI Taxonomy" id="57062"/>
    <lineage>
        <taxon>Eukaryota</taxon>
        <taxon>Metazoa</taxon>
        <taxon>Ecdysozoa</taxon>
        <taxon>Arthropoda</taxon>
        <taxon>Hexapoda</taxon>
        <taxon>Insecta</taxon>
        <taxon>Pterygota</taxon>
        <taxon>Neoptera</taxon>
        <taxon>Endopterygota</taxon>
        <taxon>Coleoptera</taxon>
        <taxon>Polyphaga</taxon>
        <taxon>Cucujiformia</taxon>
        <taxon>Curculionidae</taxon>
        <taxon>Scolytinae</taxon>
        <taxon>Hypothenemus</taxon>
    </lineage>
</organism>